<accession>A0A9P5Z7Q8</accession>
<organism evidence="1 2">
    <name type="scientific">Pholiota conissans</name>
    <dbReference type="NCBI Taxonomy" id="109636"/>
    <lineage>
        <taxon>Eukaryota</taxon>
        <taxon>Fungi</taxon>
        <taxon>Dikarya</taxon>
        <taxon>Basidiomycota</taxon>
        <taxon>Agaricomycotina</taxon>
        <taxon>Agaricomycetes</taxon>
        <taxon>Agaricomycetidae</taxon>
        <taxon>Agaricales</taxon>
        <taxon>Agaricineae</taxon>
        <taxon>Strophariaceae</taxon>
        <taxon>Pholiota</taxon>
    </lineage>
</organism>
<sequence>MPLSLDVDIDAGTALDIPRGVIREMLMKEDADVVRRCHSLRVVSSDLVITDVFDAFVEHNLSNFNPLRPHASPLRSIHVVQTSTSRVRLAFPSDLDAVSPNLVALRVQSAGVSAYPHWHLQNVFLDGTHLSYHNHHHLFMKTCTKRLVLHRVTIPGGLPYVRRLIDPKTSTVLSLALSELRCIGPQREHQNLFAMFFTLTLYHNLQELELCALPPSAVAGLIESLRPPIPLVFTELRKLTLRAVHIPSRDMVLALAQSFPALREIELENTLEATSILVQEVWTVGAVQGVWPEVDRFVVNGESVRRR</sequence>
<name>A0A9P5Z7Q8_9AGAR</name>
<feature type="non-terminal residue" evidence="1">
    <location>
        <position position="1"/>
    </location>
</feature>
<dbReference type="InterPro" id="IPR032675">
    <property type="entry name" value="LRR_dom_sf"/>
</dbReference>
<evidence type="ECO:0000313" key="1">
    <source>
        <dbReference type="EMBL" id="KAF9482988.1"/>
    </source>
</evidence>
<reference evidence="1" key="1">
    <citation type="submission" date="2020-11" db="EMBL/GenBank/DDBJ databases">
        <authorList>
            <consortium name="DOE Joint Genome Institute"/>
            <person name="Ahrendt S."/>
            <person name="Riley R."/>
            <person name="Andreopoulos W."/>
            <person name="Labutti K."/>
            <person name="Pangilinan J."/>
            <person name="Ruiz-Duenas F.J."/>
            <person name="Barrasa J.M."/>
            <person name="Sanchez-Garcia M."/>
            <person name="Camarero S."/>
            <person name="Miyauchi S."/>
            <person name="Serrano A."/>
            <person name="Linde D."/>
            <person name="Babiker R."/>
            <person name="Drula E."/>
            <person name="Ayuso-Fernandez I."/>
            <person name="Pacheco R."/>
            <person name="Padilla G."/>
            <person name="Ferreira P."/>
            <person name="Barriuso J."/>
            <person name="Kellner H."/>
            <person name="Castanera R."/>
            <person name="Alfaro M."/>
            <person name="Ramirez L."/>
            <person name="Pisabarro A.G."/>
            <person name="Kuo A."/>
            <person name="Tritt A."/>
            <person name="Lipzen A."/>
            <person name="He G."/>
            <person name="Yan M."/>
            <person name="Ng V."/>
            <person name="Cullen D."/>
            <person name="Martin F."/>
            <person name="Rosso M.-N."/>
            <person name="Henrissat B."/>
            <person name="Hibbett D."/>
            <person name="Martinez A.T."/>
            <person name="Grigoriev I.V."/>
        </authorList>
    </citation>
    <scope>NUCLEOTIDE SEQUENCE</scope>
    <source>
        <strain evidence="1">CIRM-BRFM 674</strain>
    </source>
</reference>
<dbReference type="AlphaFoldDB" id="A0A9P5Z7Q8"/>
<dbReference type="EMBL" id="MU155159">
    <property type="protein sequence ID" value="KAF9482988.1"/>
    <property type="molecule type" value="Genomic_DNA"/>
</dbReference>
<dbReference type="OrthoDB" id="3028242at2759"/>
<evidence type="ECO:0000313" key="2">
    <source>
        <dbReference type="Proteomes" id="UP000807469"/>
    </source>
</evidence>
<gene>
    <name evidence="1" type="ORF">BDN70DRAFT_874408</name>
</gene>
<proteinExistence type="predicted"/>
<dbReference type="Gene3D" id="3.80.10.10">
    <property type="entry name" value="Ribonuclease Inhibitor"/>
    <property type="match status" value="1"/>
</dbReference>
<keyword evidence="2" id="KW-1185">Reference proteome</keyword>
<comment type="caution">
    <text evidence="1">The sequence shown here is derived from an EMBL/GenBank/DDBJ whole genome shotgun (WGS) entry which is preliminary data.</text>
</comment>
<dbReference type="Proteomes" id="UP000807469">
    <property type="component" value="Unassembled WGS sequence"/>
</dbReference>
<protein>
    <submittedName>
        <fullName evidence="1">Uncharacterized protein</fullName>
    </submittedName>
</protein>